<keyword evidence="3" id="KW-0539">Nucleus</keyword>
<comment type="subcellular location">
    <subcellularLocation>
        <location evidence="1">Nucleus</location>
    </subcellularLocation>
</comment>
<dbReference type="PROSITE" id="PS50048">
    <property type="entry name" value="ZN2_CY6_FUNGAL_2"/>
    <property type="match status" value="1"/>
</dbReference>
<dbReference type="InterPro" id="IPR001138">
    <property type="entry name" value="Zn2Cys6_DnaBD"/>
</dbReference>
<dbReference type="GeneID" id="37027077"/>
<dbReference type="InterPro" id="IPR007219">
    <property type="entry name" value="XnlR_reg_dom"/>
</dbReference>
<organism evidence="6 7">
    <name type="scientific">Jaminaea rosea</name>
    <dbReference type="NCBI Taxonomy" id="1569628"/>
    <lineage>
        <taxon>Eukaryota</taxon>
        <taxon>Fungi</taxon>
        <taxon>Dikarya</taxon>
        <taxon>Basidiomycota</taxon>
        <taxon>Ustilaginomycotina</taxon>
        <taxon>Exobasidiomycetes</taxon>
        <taxon>Microstromatales</taxon>
        <taxon>Microstromatales incertae sedis</taxon>
        <taxon>Jaminaea</taxon>
    </lineage>
</organism>
<feature type="domain" description="Zn(2)-C6 fungal-type" evidence="5">
    <location>
        <begin position="175"/>
        <end position="206"/>
    </location>
</feature>
<protein>
    <recommendedName>
        <fullName evidence="5">Zn(2)-C6 fungal-type domain-containing protein</fullName>
    </recommendedName>
</protein>
<evidence type="ECO:0000259" key="5">
    <source>
        <dbReference type="PROSITE" id="PS50048"/>
    </source>
</evidence>
<dbReference type="GO" id="GO:0006351">
    <property type="term" value="P:DNA-templated transcription"/>
    <property type="evidence" value="ECO:0007669"/>
    <property type="project" value="InterPro"/>
</dbReference>
<feature type="compositionally biased region" description="Polar residues" evidence="4">
    <location>
        <begin position="246"/>
        <end position="266"/>
    </location>
</feature>
<dbReference type="GO" id="GO:0003677">
    <property type="term" value="F:DNA binding"/>
    <property type="evidence" value="ECO:0007669"/>
    <property type="project" value="InterPro"/>
</dbReference>
<dbReference type="CDD" id="cd00067">
    <property type="entry name" value="GAL4"/>
    <property type="match status" value="1"/>
</dbReference>
<dbReference type="InterPro" id="IPR050613">
    <property type="entry name" value="Sec_Metabolite_Reg"/>
</dbReference>
<sequence>MARKPSTPSVSAGNPSSTSSAPAPTSASSSSRIHPSYHQYSYPPPPPTTTGDYNNASAASSPSSWQPSYPPHSRATGTSIGATKPTQAYPGMHDYPASSPASTSYNASYSKGNSPSQASEDEDDPDGGYNDEGTSPASAKGKDKATKRAATSTSTSTSASASTSQGSKRQRVHFSCTECHRRKQKCNRQTPCQHCIARKVPERCKTFKPGHEEGMDLTARVAKLEKSLEEGFDRLAAMMAEHAANQQRVQTAAGANTSYQMPSSAQPRGPATTLPPPAQPSSQLQSERRVSFAPSAPGTVTNEGSDAGDEANNGAVLNDAGNFHGSGATISMRIDSLLSDVGGGEQSSSGEASQSATGQRKGILSMPTRSDAGSDKDDDLDSKMAEYGAVDKMSGAFASSVPSRGICRQLTDHYFDDVNWLRHPLPERLLRPQINAYIDAPGAFPAPLTTSNVNVFACMMLLMSVAALSAEIEAFPKDGKARRMAARRFEWTGRRTLLLSQVLGKDDILQVMGFNLAWRFLMLDRRMSEGWRCVSNSITAGYAIGLHRDGSKLGLPPLETDLRRGAWQTITFADLMLSMTFGRPPISDLDRSFSDTALPTLEGFKHWWPNEERTSHPRAKEGKPLPTIYQHTLNRVKIMRICGRIVECYQKLEPHHYSDILAIDAELLKVREELPYYYQATVKREDGRNSVECDRTLDDDFPFLMIHRFLCHTEVFFCRISLHRSYLLRSGAKGSSGNRYAQSRRACIEAAMDDLAMRTEFVQKLVKRYGGLGKIPLWVYIHIGTYSWFNSLLVASIAALLDPSDMPELPALRAQLNHFLRHADRKQAGLPPEDVTPDDSSATTGSATSPDETGNSRAHLEIKDEMREKEETILSMFRSAIDRAQANLAAKGAAEPARTAGSKRAMDEPAPSSRSAKASKGQETAASREEATADVLLDLGKGAKGGNAVGDVKTAEGPGSGSGYSSPKQGGSQQAQGKVTPSSHRATPPTPRTAAGSSNNAQQQQPLSHHLRNDSSAALDAQTPSAASTSSASTPFPSSGMLGAGVAPFPASSSVDSPSGNHAFSGHPQQQRPPHAQQQQQRSVDSAQADFNAWFANEFSMGMAMNLGGAGPDALVSPASAGHVGGGMAGYSVNGTSPGGGPNAGWAGAATFDGANGQPSSSAGPVQWSTLPRPNWDATPSSSVPSGSQAAPAFDAQGFFMNNVHPGGASTRTAGDPYAVAAANAAAARGGQGLRQQQQQQQQRAPDQSGAPGFLDPQLQQQQRGMPPGSWAPLGPQPQAGTQQGGMEGAPGGGGGGGGGDFDTAFWKDLISKISTT</sequence>
<dbReference type="PROSITE" id="PS00463">
    <property type="entry name" value="ZN2_CY6_FUNGAL_1"/>
    <property type="match status" value="1"/>
</dbReference>
<feature type="compositionally biased region" description="Polar residues" evidence="4">
    <location>
        <begin position="1157"/>
        <end position="1189"/>
    </location>
</feature>
<dbReference type="Gene3D" id="4.10.240.10">
    <property type="entry name" value="Zn(2)-C6 fungal-type DNA-binding domain"/>
    <property type="match status" value="1"/>
</dbReference>
<dbReference type="GO" id="GO:0000981">
    <property type="term" value="F:DNA-binding transcription factor activity, RNA polymerase II-specific"/>
    <property type="evidence" value="ECO:0007669"/>
    <property type="project" value="InterPro"/>
</dbReference>
<feature type="region of interest" description="Disordered" evidence="4">
    <location>
        <begin position="1"/>
        <end position="172"/>
    </location>
</feature>
<gene>
    <name evidence="6" type="ORF">BDZ90DRAFT_229876</name>
</gene>
<feature type="compositionally biased region" description="Low complexity" evidence="4">
    <location>
        <begin position="963"/>
        <end position="974"/>
    </location>
</feature>
<feature type="compositionally biased region" description="Low complexity" evidence="4">
    <location>
        <begin position="346"/>
        <end position="359"/>
    </location>
</feature>
<keyword evidence="7" id="KW-1185">Reference proteome</keyword>
<dbReference type="SMART" id="SM00066">
    <property type="entry name" value="GAL4"/>
    <property type="match status" value="1"/>
</dbReference>
<evidence type="ECO:0000313" key="7">
    <source>
        <dbReference type="Proteomes" id="UP000245884"/>
    </source>
</evidence>
<feature type="compositionally biased region" description="Polar residues" evidence="4">
    <location>
        <begin position="99"/>
        <end position="118"/>
    </location>
</feature>
<evidence type="ECO:0000256" key="3">
    <source>
        <dbReference type="ARBA" id="ARBA00023242"/>
    </source>
</evidence>
<feature type="compositionally biased region" description="Gly residues" evidence="4">
    <location>
        <begin position="1283"/>
        <end position="1301"/>
    </location>
</feature>
<feature type="compositionally biased region" description="Low complexity" evidence="4">
    <location>
        <begin position="838"/>
        <end position="851"/>
    </location>
</feature>
<dbReference type="GO" id="GO:0005634">
    <property type="term" value="C:nucleus"/>
    <property type="evidence" value="ECO:0007669"/>
    <property type="project" value="UniProtKB-SubCell"/>
</dbReference>
<reference evidence="6 7" key="1">
    <citation type="journal article" date="2018" name="Mol. Biol. Evol.">
        <title>Broad Genomic Sampling Reveals a Smut Pathogenic Ancestry of the Fungal Clade Ustilaginomycotina.</title>
        <authorList>
            <person name="Kijpornyongpan T."/>
            <person name="Mondo S.J."/>
            <person name="Barry K."/>
            <person name="Sandor L."/>
            <person name="Lee J."/>
            <person name="Lipzen A."/>
            <person name="Pangilinan J."/>
            <person name="LaButti K."/>
            <person name="Hainaut M."/>
            <person name="Henrissat B."/>
            <person name="Grigoriev I.V."/>
            <person name="Spatafora J.W."/>
            <person name="Aime M.C."/>
        </authorList>
    </citation>
    <scope>NUCLEOTIDE SEQUENCE [LARGE SCALE GENOMIC DNA]</scope>
    <source>
        <strain evidence="6 7">MCA 5214</strain>
    </source>
</reference>
<feature type="compositionally biased region" description="Polar residues" evidence="4">
    <location>
        <begin position="975"/>
        <end position="985"/>
    </location>
</feature>
<dbReference type="Pfam" id="PF00172">
    <property type="entry name" value="Zn_clus"/>
    <property type="match status" value="1"/>
</dbReference>
<feature type="compositionally biased region" description="Low complexity" evidence="4">
    <location>
        <begin position="1273"/>
        <end position="1282"/>
    </location>
</feature>
<dbReference type="GO" id="GO:0008270">
    <property type="term" value="F:zinc ion binding"/>
    <property type="evidence" value="ECO:0007669"/>
    <property type="project" value="InterPro"/>
</dbReference>
<name>A0A316V015_9BASI</name>
<dbReference type="SUPFAM" id="SSF57701">
    <property type="entry name" value="Zn2/Cys6 DNA-binding domain"/>
    <property type="match status" value="1"/>
</dbReference>
<feature type="region of interest" description="Disordered" evidence="4">
    <location>
        <begin position="340"/>
        <end position="381"/>
    </location>
</feature>
<dbReference type="Proteomes" id="UP000245884">
    <property type="component" value="Unassembled WGS sequence"/>
</dbReference>
<evidence type="ECO:0000313" key="6">
    <source>
        <dbReference type="EMBL" id="PWN30889.1"/>
    </source>
</evidence>
<feature type="compositionally biased region" description="Polar residues" evidence="4">
    <location>
        <begin position="1051"/>
        <end position="1062"/>
    </location>
</feature>
<feature type="compositionally biased region" description="Low complexity" evidence="4">
    <location>
        <begin position="1023"/>
        <end position="1039"/>
    </location>
</feature>
<dbReference type="SMART" id="SM00906">
    <property type="entry name" value="Fungal_trans"/>
    <property type="match status" value="1"/>
</dbReference>
<dbReference type="CDD" id="cd12148">
    <property type="entry name" value="fungal_TF_MHR"/>
    <property type="match status" value="1"/>
</dbReference>
<dbReference type="PANTHER" id="PTHR31001:SF87">
    <property type="entry name" value="COL-21"/>
    <property type="match status" value="1"/>
</dbReference>
<feature type="region of interest" description="Disordered" evidence="4">
    <location>
        <begin position="889"/>
        <end position="1086"/>
    </location>
</feature>
<feature type="region of interest" description="Disordered" evidence="4">
    <location>
        <begin position="1229"/>
        <end position="1317"/>
    </location>
</feature>
<accession>A0A316V015</accession>
<feature type="compositionally biased region" description="Polar residues" evidence="4">
    <location>
        <begin position="75"/>
        <end position="86"/>
    </location>
</feature>
<feature type="compositionally biased region" description="Low complexity" evidence="4">
    <location>
        <begin position="56"/>
        <end position="73"/>
    </location>
</feature>
<proteinExistence type="predicted"/>
<feature type="region of interest" description="Disordered" evidence="4">
    <location>
        <begin position="246"/>
        <end position="313"/>
    </location>
</feature>
<dbReference type="PANTHER" id="PTHR31001">
    <property type="entry name" value="UNCHARACTERIZED TRANSCRIPTIONAL REGULATORY PROTEIN"/>
    <property type="match status" value="1"/>
</dbReference>
<evidence type="ECO:0000256" key="2">
    <source>
        <dbReference type="ARBA" id="ARBA00022723"/>
    </source>
</evidence>
<evidence type="ECO:0000256" key="1">
    <source>
        <dbReference type="ARBA" id="ARBA00004123"/>
    </source>
</evidence>
<evidence type="ECO:0000256" key="4">
    <source>
        <dbReference type="SAM" id="MobiDB-lite"/>
    </source>
</evidence>
<feature type="region of interest" description="Disordered" evidence="4">
    <location>
        <begin position="1151"/>
        <end position="1190"/>
    </location>
</feature>
<feature type="compositionally biased region" description="Low complexity" evidence="4">
    <location>
        <begin position="1067"/>
        <end position="1081"/>
    </location>
</feature>
<dbReference type="OrthoDB" id="3364175at2759"/>
<feature type="compositionally biased region" description="Low complexity" evidence="4">
    <location>
        <begin position="149"/>
        <end position="164"/>
    </location>
</feature>
<dbReference type="STRING" id="1569628.A0A316V015"/>
<dbReference type="InterPro" id="IPR036864">
    <property type="entry name" value="Zn2-C6_fun-type_DNA-bd_sf"/>
</dbReference>
<dbReference type="RefSeq" id="XP_025365501.1">
    <property type="nucleotide sequence ID" value="XM_025505254.1"/>
</dbReference>
<feature type="compositionally biased region" description="Low complexity" evidence="4">
    <location>
        <begin position="1229"/>
        <end position="1251"/>
    </location>
</feature>
<feature type="compositionally biased region" description="Low complexity" evidence="4">
    <location>
        <begin position="909"/>
        <end position="919"/>
    </location>
</feature>
<dbReference type="EMBL" id="KZ819662">
    <property type="protein sequence ID" value="PWN30889.1"/>
    <property type="molecule type" value="Genomic_DNA"/>
</dbReference>
<feature type="region of interest" description="Disordered" evidence="4">
    <location>
        <begin position="828"/>
        <end position="865"/>
    </location>
</feature>
<feature type="compositionally biased region" description="Low complexity" evidence="4">
    <location>
        <begin position="8"/>
        <end position="31"/>
    </location>
</feature>
<dbReference type="Pfam" id="PF04082">
    <property type="entry name" value="Fungal_trans"/>
    <property type="match status" value="1"/>
</dbReference>
<keyword evidence="2" id="KW-0479">Metal-binding</keyword>